<dbReference type="OrthoDB" id="4977001at2759"/>
<dbReference type="GO" id="GO:0004573">
    <property type="term" value="F:Glc3Man9GlcNAc2 oligosaccharide glucosidase activity"/>
    <property type="evidence" value="ECO:0007669"/>
    <property type="project" value="UniProtKB-UniRule"/>
</dbReference>
<protein>
    <recommendedName>
        <fullName evidence="1">Mannosyl-oligosaccharide glucosidase</fullName>
        <ecNumber evidence="1">3.2.1.106</ecNumber>
    </recommendedName>
    <alternativeName>
        <fullName evidence="1">Glucosidase I</fullName>
    </alternativeName>
</protein>
<dbReference type="GO" id="GO:0005789">
    <property type="term" value="C:endoplasmic reticulum membrane"/>
    <property type="evidence" value="ECO:0007669"/>
    <property type="project" value="UniProtKB-SubCell"/>
</dbReference>
<dbReference type="InterPro" id="IPR004888">
    <property type="entry name" value="Glycoside_hydrolase_63"/>
</dbReference>
<dbReference type="EMBL" id="JAGPNK010000012">
    <property type="protein sequence ID" value="KAH7310907.1"/>
    <property type="molecule type" value="Genomic_DNA"/>
</dbReference>
<keyword evidence="1" id="KW-0378">Hydrolase</keyword>
<dbReference type="Pfam" id="PF22422">
    <property type="entry name" value="MGH1-like_GH"/>
    <property type="match status" value="1"/>
</dbReference>
<sequence length="936" mass="108143">MVVLDGHEYLSEEEKRLKEDRDRTKDWRRWGPYVAERQWATGRLLGKPFQLVDGKPWTYFSHDHARKRAYRWGKDDIAGVCDSHGLLNIAFSIWNGKDDILKEWLFGVSNDEGNHGESIKEAHFHLDNVPTHSYMKYLYKYPQAEFPYQKPLEQSRLPKEEREYSLSDTGIFEDGAYWDIFIEFAKGDDPEELHFRVCAWNRGSEPAPLHVIPQAWFRNTWAWREEIFASDEMPYLKMMGKNTVHVHHHSIGQRYLEFSPSPGVGSSGGDTNLEALGSGTNKRPYVKDAFHRRIVNKRVESVNPQQEGTKFAAWYVFDEGGGVPPGECAVVRFKLLRERQGYLDEEAFDDMMDVRKDEADEFYYRLSPLHIADDLRNIQRQAFAALLWCKQYSHFNWETWVKGDPISPGFFRENIRNKQGKQIHLDHVLSVRDSWEYPFTTPWDSAFGCVVMAMVDPEFAKHQLDLLTKENYMQPSGQIPSNDCDFDQVEPPVHAWAAFRVFKIERKLYGRQDLDFLESVSQKLLLNFTWWVNRKDTEGKNIFEGGFLGLDNISPFDRSAPLPTGGTAVLEQADSTAWMAFYCLTMLNIALELAKYRRIYERLAAKFFEHFILISDAMGNLRNTEDGFYYDAVSWGGGRRNRQLRVRSLVGLIPLFATLTVEPEIHEKFPWFKDRLNWFIENRGDLAERNIVSIGTRGKGDRLLCALASKDRLEQILKRLLDEDEFFSDYGVRSLSNYHKDSPYCVVSNGRQFEVGYQPGESEGNTNWRGPIWMTVNFLLIESLQRFYLLYSESFKVECPTGSGDFMNPGHVAEELQHRLKHLFGRTDDGRCGASHHCGSSSLIARMIHDAGMKCRLPQIPRSVSIAAAHYFDEIFSRHVGCHPRSSVRSIGYHMLNNEAGDGAKEADDVEKADFDAHVAKYVSEQLERVKIVVET</sequence>
<dbReference type="PANTHER" id="PTHR10412">
    <property type="entry name" value="MANNOSYL-OLIGOSACCHARIDE GLUCOSIDASE"/>
    <property type="match status" value="1"/>
</dbReference>
<evidence type="ECO:0000259" key="3">
    <source>
        <dbReference type="Pfam" id="PF22422"/>
    </source>
</evidence>
<proteinExistence type="inferred from homology"/>
<dbReference type="GO" id="GO:0009311">
    <property type="term" value="P:oligosaccharide metabolic process"/>
    <property type="evidence" value="ECO:0007669"/>
    <property type="project" value="UniProtKB-UniRule"/>
</dbReference>
<dbReference type="InterPro" id="IPR012341">
    <property type="entry name" value="6hp_glycosidase-like_sf"/>
</dbReference>
<dbReference type="SUPFAM" id="SSF48208">
    <property type="entry name" value="Six-hairpin glycosidases"/>
    <property type="match status" value="1"/>
</dbReference>
<dbReference type="EC" id="3.2.1.106" evidence="1"/>
<dbReference type="PANTHER" id="PTHR10412:SF10">
    <property type="entry name" value="GLYCOSYL HYDROLASE FAMILY 63 C-TERMINAL DOMAIN-CONTAINING PROTEIN"/>
    <property type="match status" value="1"/>
</dbReference>
<evidence type="ECO:0000256" key="1">
    <source>
        <dbReference type="RuleBase" id="RU369107"/>
    </source>
</evidence>
<comment type="similarity">
    <text evidence="1">Belongs to the glycosyl hydrolase 63 family.</text>
</comment>
<comment type="catalytic activity">
    <reaction evidence="1">
        <text>N(4)-(alpha-D-Glc-(1-&gt;2)-alpha-D-Glc-(1-&gt;3)-alpha-D-Glc-(1-&gt;3)-alpha-D-Man-(1-&gt;2)-alpha-D-Man-(1-&gt;2)-alpha-D-Man-(1-&gt;3)-[alpha-D-Man-(1-&gt;2)-alpha-D-Man-(1-&gt;3)-[alpha-D-Man-(1-&gt;2)-alpha-D-Man-(1-&gt;6)]-alpha-D-Man-(1-&gt;6)]-beta-D-Man-(1-&gt;4)-beta-D-GlcNAc-(1-&gt;4)-beta-D-GlcNAc)-L-asparaginyl-[protein] + H2O = N(4)-(alpha-D-Glc-(1-&gt;3)-alpha-D-Glc-(1-&gt;3)-alpha-D-Man-(1-&gt;2)-alpha-D-Man-(1-&gt;2)-alpha-D-Man-(1-&gt;3)-[alpha-D-Man-(1-&gt;2)-alpha-D-Man-(1-&gt;3)-[alpha-D-Man-(1-&gt;2)-alpha-D-Man-(1-&gt;6)]-alpha-D-Man-(1-&gt;6)]-beta-D-Man-(1-&gt;4)-beta-D-GlcNAc-(1-&gt;4)-beta-D-GlcNAc)-L-asparaginyl-[protein] + beta-D-glucose</text>
        <dbReference type="Rhea" id="RHEA:55988"/>
        <dbReference type="Rhea" id="RHEA-COMP:12806"/>
        <dbReference type="Rhea" id="RHEA-COMP:14355"/>
        <dbReference type="ChEBI" id="CHEBI:15377"/>
        <dbReference type="ChEBI" id="CHEBI:15903"/>
        <dbReference type="ChEBI" id="CHEBI:59082"/>
        <dbReference type="ChEBI" id="CHEBI:132537"/>
        <dbReference type="EC" id="3.2.1.106"/>
    </reaction>
</comment>
<evidence type="ECO:0000259" key="2">
    <source>
        <dbReference type="Pfam" id="PF03200"/>
    </source>
</evidence>
<name>A0A8K0WMK1_9HYPO</name>
<keyword evidence="1 4" id="KW-0326">Glycosidase</keyword>
<feature type="domain" description="Glycosyl hydrolase family 63 C-terminal" evidence="2">
    <location>
        <begin position="709"/>
        <end position="789"/>
    </location>
</feature>
<organism evidence="4 5">
    <name type="scientific">Stachybotrys elegans</name>
    <dbReference type="NCBI Taxonomy" id="80388"/>
    <lineage>
        <taxon>Eukaryota</taxon>
        <taxon>Fungi</taxon>
        <taxon>Dikarya</taxon>
        <taxon>Ascomycota</taxon>
        <taxon>Pezizomycotina</taxon>
        <taxon>Sordariomycetes</taxon>
        <taxon>Hypocreomycetidae</taxon>
        <taxon>Hypocreales</taxon>
        <taxon>Stachybotryaceae</taxon>
        <taxon>Stachybotrys</taxon>
    </lineage>
</organism>
<dbReference type="Pfam" id="PF03200">
    <property type="entry name" value="Glyco_hydro_63"/>
    <property type="match status" value="1"/>
</dbReference>
<dbReference type="AlphaFoldDB" id="A0A8K0WMK1"/>
<accession>A0A8K0WMK1</accession>
<comment type="subcellular location">
    <subcellularLocation>
        <location evidence="1">Endoplasmic reticulum membrane</location>
        <topology evidence="1">Single-pass type II membrane protein</topology>
    </subcellularLocation>
</comment>
<reference evidence="4" key="1">
    <citation type="journal article" date="2021" name="Nat. Commun.">
        <title>Genetic determinants of endophytism in the Arabidopsis root mycobiome.</title>
        <authorList>
            <person name="Mesny F."/>
            <person name="Miyauchi S."/>
            <person name="Thiergart T."/>
            <person name="Pickel B."/>
            <person name="Atanasova L."/>
            <person name="Karlsson M."/>
            <person name="Huettel B."/>
            <person name="Barry K.W."/>
            <person name="Haridas S."/>
            <person name="Chen C."/>
            <person name="Bauer D."/>
            <person name="Andreopoulos W."/>
            <person name="Pangilinan J."/>
            <person name="LaButti K."/>
            <person name="Riley R."/>
            <person name="Lipzen A."/>
            <person name="Clum A."/>
            <person name="Drula E."/>
            <person name="Henrissat B."/>
            <person name="Kohler A."/>
            <person name="Grigoriev I.V."/>
            <person name="Martin F.M."/>
            <person name="Hacquard S."/>
        </authorList>
    </citation>
    <scope>NUCLEOTIDE SEQUENCE</scope>
    <source>
        <strain evidence="4">MPI-CAGE-CH-0235</strain>
    </source>
</reference>
<feature type="domain" description="Mannosylglycerate hydrolase MGH1-like glycoside hydrolase" evidence="3">
    <location>
        <begin position="437"/>
        <end position="660"/>
    </location>
</feature>
<keyword evidence="5" id="KW-1185">Reference proteome</keyword>
<comment type="caution">
    <text evidence="4">The sequence shown here is derived from an EMBL/GenBank/DDBJ whole genome shotgun (WGS) entry which is preliminary data.</text>
</comment>
<keyword evidence="1" id="KW-0325">Glycoprotein</keyword>
<comment type="pathway">
    <text evidence="1">Glycan metabolism; N-glycan degradation.</text>
</comment>
<evidence type="ECO:0000313" key="5">
    <source>
        <dbReference type="Proteomes" id="UP000813444"/>
    </source>
</evidence>
<evidence type="ECO:0000313" key="4">
    <source>
        <dbReference type="EMBL" id="KAH7310907.1"/>
    </source>
</evidence>
<keyword evidence="1" id="KW-0256">Endoplasmic reticulum</keyword>
<dbReference type="Gene3D" id="1.50.10.10">
    <property type="match status" value="2"/>
</dbReference>
<comment type="function">
    <text evidence="1">Cleaves the distal alpha 1,2-linked glucose residue from the Glc(3)Man(9)GlcNAc(2) oligosaccharide precursor.</text>
</comment>
<gene>
    <name evidence="4" type="ORF">B0I35DRAFT_470616</name>
</gene>
<dbReference type="InterPro" id="IPR031335">
    <property type="entry name" value="Glyco_hydro_63_C"/>
</dbReference>
<dbReference type="InterPro" id="IPR054491">
    <property type="entry name" value="MGH1-like_GH"/>
</dbReference>
<dbReference type="GO" id="GO:0006487">
    <property type="term" value="P:protein N-linked glycosylation"/>
    <property type="evidence" value="ECO:0007669"/>
    <property type="project" value="UniProtKB-UniRule"/>
</dbReference>
<dbReference type="Proteomes" id="UP000813444">
    <property type="component" value="Unassembled WGS sequence"/>
</dbReference>
<dbReference type="InterPro" id="IPR008928">
    <property type="entry name" value="6-hairpin_glycosidase_sf"/>
</dbReference>